<dbReference type="PANTHER" id="PTHR24421">
    <property type="entry name" value="NITRATE/NITRITE SENSOR PROTEIN NARX-RELATED"/>
    <property type="match status" value="1"/>
</dbReference>
<evidence type="ECO:0000256" key="3">
    <source>
        <dbReference type="ARBA" id="ARBA00023012"/>
    </source>
</evidence>
<dbReference type="InterPro" id="IPR011110">
    <property type="entry name" value="Reg_prop"/>
</dbReference>
<dbReference type="CDD" id="cd16917">
    <property type="entry name" value="HATPase_UhpB-NarQ-NarX-like"/>
    <property type="match status" value="1"/>
</dbReference>
<dbReference type="InterPro" id="IPR005467">
    <property type="entry name" value="His_kinase_dom"/>
</dbReference>
<protein>
    <submittedName>
        <fullName evidence="6">Histidine kinase</fullName>
    </submittedName>
</protein>
<dbReference type="PROSITE" id="PS50109">
    <property type="entry name" value="HIS_KIN"/>
    <property type="match status" value="1"/>
</dbReference>
<dbReference type="SUPFAM" id="SSF63829">
    <property type="entry name" value="Calcium-dependent phosphotriesterase"/>
    <property type="match status" value="1"/>
</dbReference>
<keyword evidence="7" id="KW-1185">Reference proteome</keyword>
<accession>A0AA41ZD94</accession>
<dbReference type="InterPro" id="IPR050482">
    <property type="entry name" value="Sensor_HK_TwoCompSys"/>
</dbReference>
<keyword evidence="1" id="KW-0808">Transferase</keyword>
<name>A0AA41ZD94_9SPHN</name>
<dbReference type="InterPro" id="IPR011123">
    <property type="entry name" value="Y_Y_Y"/>
</dbReference>
<organism evidence="6 7">
    <name type="scientific">Sphingomonas lycopersici</name>
    <dbReference type="NCBI Taxonomy" id="2951807"/>
    <lineage>
        <taxon>Bacteria</taxon>
        <taxon>Pseudomonadati</taxon>
        <taxon>Pseudomonadota</taxon>
        <taxon>Alphaproteobacteria</taxon>
        <taxon>Sphingomonadales</taxon>
        <taxon>Sphingomonadaceae</taxon>
        <taxon>Sphingomonas</taxon>
    </lineage>
</organism>
<dbReference type="GO" id="GO:0046983">
    <property type="term" value="F:protein dimerization activity"/>
    <property type="evidence" value="ECO:0007669"/>
    <property type="project" value="InterPro"/>
</dbReference>
<evidence type="ECO:0000256" key="1">
    <source>
        <dbReference type="ARBA" id="ARBA00022679"/>
    </source>
</evidence>
<dbReference type="SUPFAM" id="SSF55874">
    <property type="entry name" value="ATPase domain of HSP90 chaperone/DNA topoisomerase II/histidine kinase"/>
    <property type="match status" value="1"/>
</dbReference>
<evidence type="ECO:0000256" key="2">
    <source>
        <dbReference type="ARBA" id="ARBA00022777"/>
    </source>
</evidence>
<feature type="transmembrane region" description="Helical" evidence="4">
    <location>
        <begin position="741"/>
        <end position="761"/>
    </location>
</feature>
<dbReference type="GO" id="GO:0016020">
    <property type="term" value="C:membrane"/>
    <property type="evidence" value="ECO:0007669"/>
    <property type="project" value="InterPro"/>
</dbReference>
<keyword evidence="4" id="KW-0812">Transmembrane</keyword>
<dbReference type="InterPro" id="IPR036890">
    <property type="entry name" value="HATPase_C_sf"/>
</dbReference>
<dbReference type="PANTHER" id="PTHR24421:SF62">
    <property type="entry name" value="SENSORY TRANSDUCTION HISTIDINE KINASE"/>
    <property type="match status" value="1"/>
</dbReference>
<dbReference type="GO" id="GO:0000155">
    <property type="term" value="F:phosphorelay sensor kinase activity"/>
    <property type="evidence" value="ECO:0007669"/>
    <property type="project" value="InterPro"/>
</dbReference>
<keyword evidence="4" id="KW-0472">Membrane</keyword>
<dbReference type="Gene3D" id="3.30.565.10">
    <property type="entry name" value="Histidine kinase-like ATPase, C-terminal domain"/>
    <property type="match status" value="1"/>
</dbReference>
<evidence type="ECO:0000256" key="4">
    <source>
        <dbReference type="SAM" id="Phobius"/>
    </source>
</evidence>
<proteinExistence type="predicted"/>
<feature type="domain" description="Histidine kinase" evidence="5">
    <location>
        <begin position="887"/>
        <end position="980"/>
    </location>
</feature>
<evidence type="ECO:0000313" key="6">
    <source>
        <dbReference type="EMBL" id="MCW6534506.1"/>
    </source>
</evidence>
<dbReference type="InterPro" id="IPR011712">
    <property type="entry name" value="Sig_transdc_His_kin_sub3_dim/P"/>
</dbReference>
<dbReference type="Pfam" id="PF02518">
    <property type="entry name" value="HATPase_c"/>
    <property type="match status" value="1"/>
</dbReference>
<dbReference type="Proteomes" id="UP001165565">
    <property type="component" value="Unassembled WGS sequence"/>
</dbReference>
<keyword evidence="4" id="KW-1133">Transmembrane helix</keyword>
<gene>
    <name evidence="6" type="ORF">NEE01_06870</name>
</gene>
<dbReference type="InterPro" id="IPR003594">
    <property type="entry name" value="HATPase_dom"/>
</dbReference>
<sequence length="1001" mass="108767">MLLAHMPLGALDSQRRLDQLFHSAWTIKDGAPPDIWALAQSHDGYLWLGTGAGLYRFDGVRFEKVRLAPGNRMPSANINALYVDPAGDLWIGFEAGQIARLRNGGLTTFSFGARSAAVLQIAGGRNNGIWAALKNRDRGGLARFLAGRWSFIGDEAGLPAGAVSSVVVARDGSVWTTTAGWLWVLRPEAQRFERTVEPAAARARIFEARDGRIWLSPGGSRPIHAIAGSLQPAGLKSAPPSGVPSSVEPSGEPMLIDRDGVLWAARAAGGIFRVIGNDRAPASRSLERFTLKNGLSSDIASPLLEDREGNIWVGTNLGLDRFREANAVAAPGLPPTSRKGFQIAAGKDGAVYVLTGETLFEAHANRAARPIAHYRGWPRSLHVDRSNALWAGFDDGIARLAGSHFRFAALPRDAQGTVTGWLESADLLCAAVLEHGIFCRYPNGWRRAPPPLGAQRRAPVQMLSDARGRVWLNYVDHLVMLDGNRQIAASEENGLAAGRIELVTSIGEQIYILGDFGLARFDGRRFQTLRAERHPRLSRLSGMVLGSDGAVWLNGISGVTRVAVADLAAAFVHPERELRSTLFDLDDGLPGVAQQDSNTPTAIEAQDHRLWFVTSHGIAWIDPQHLSKNALVPPVSINRLVAGGRSFATGAPIHLPAGTTGVQIDYAALSLSIPERVRFRYRLEGVDAAWVDPGHRRQAFYTGLGPGHYRFQVIAANNDGVWNRSGATVSFDILPTLWQSIWFKVLIAIAFIAGGWLLYSLRMRQVASTIRQQVEGRLRERERIARELHDTLLQGFQGLIYRFQSAIDTLPPSHGARANLEEALDRADAALAEGRDSVRNLRTTSTSDNIAQHFADTAAQAGTASSATFHVVTEGPPRQLCPPVHAEILRIGDEAILNALRHSKAQKIIVNIIYHKREFLLQIADNGIGIAPEVAAGGGRPDHFGMTGMRERAEVVRGKFSIASRPGGGTQVTLTVPASIAYEQRSGLSSRFAHRRWLIED</sequence>
<keyword evidence="2 6" id="KW-0418">Kinase</keyword>
<dbReference type="EMBL" id="JANFAV010000003">
    <property type="protein sequence ID" value="MCW6534506.1"/>
    <property type="molecule type" value="Genomic_DNA"/>
</dbReference>
<dbReference type="Gene3D" id="2.60.40.10">
    <property type="entry name" value="Immunoglobulins"/>
    <property type="match status" value="1"/>
</dbReference>
<dbReference type="InterPro" id="IPR013783">
    <property type="entry name" value="Ig-like_fold"/>
</dbReference>
<dbReference type="Pfam" id="PF07495">
    <property type="entry name" value="Y_Y_Y"/>
    <property type="match status" value="1"/>
</dbReference>
<reference evidence="6" key="1">
    <citation type="submission" date="2022-06" db="EMBL/GenBank/DDBJ databases">
        <title>Sphingomonas sp. nov. isolated from rhizosphere soil of tomato.</title>
        <authorList>
            <person name="Dong H."/>
            <person name="Gao R."/>
        </authorList>
    </citation>
    <scope>NUCLEOTIDE SEQUENCE</scope>
    <source>
        <strain evidence="6">MMSM24</strain>
    </source>
</reference>
<dbReference type="Gene3D" id="1.20.5.1930">
    <property type="match status" value="1"/>
</dbReference>
<keyword evidence="3" id="KW-0902">Two-component regulatory system</keyword>
<dbReference type="SMART" id="SM00387">
    <property type="entry name" value="HATPase_c"/>
    <property type="match status" value="1"/>
</dbReference>
<dbReference type="Pfam" id="PF07494">
    <property type="entry name" value="Reg_prop"/>
    <property type="match status" value="2"/>
</dbReference>
<evidence type="ECO:0000259" key="5">
    <source>
        <dbReference type="PROSITE" id="PS50109"/>
    </source>
</evidence>
<dbReference type="Pfam" id="PF07730">
    <property type="entry name" value="HisKA_3"/>
    <property type="match status" value="1"/>
</dbReference>
<comment type="caution">
    <text evidence="6">The sequence shown here is derived from an EMBL/GenBank/DDBJ whole genome shotgun (WGS) entry which is preliminary data.</text>
</comment>
<dbReference type="InterPro" id="IPR015943">
    <property type="entry name" value="WD40/YVTN_repeat-like_dom_sf"/>
</dbReference>
<dbReference type="RefSeq" id="WP_265268392.1">
    <property type="nucleotide sequence ID" value="NZ_JANFAV010000003.1"/>
</dbReference>
<dbReference type="AlphaFoldDB" id="A0AA41ZD94"/>
<evidence type="ECO:0000313" key="7">
    <source>
        <dbReference type="Proteomes" id="UP001165565"/>
    </source>
</evidence>
<dbReference type="Gene3D" id="2.130.10.10">
    <property type="entry name" value="YVTN repeat-like/Quinoprotein amine dehydrogenase"/>
    <property type="match status" value="3"/>
</dbReference>